<dbReference type="GO" id="GO:0010972">
    <property type="term" value="P:negative regulation of G2/M transition of mitotic cell cycle"/>
    <property type="evidence" value="ECO:0007669"/>
    <property type="project" value="TreeGrafter"/>
</dbReference>
<feature type="compositionally biased region" description="Polar residues" evidence="1">
    <location>
        <begin position="628"/>
        <end position="648"/>
    </location>
</feature>
<dbReference type="SMART" id="SM00671">
    <property type="entry name" value="SEL1"/>
    <property type="match status" value="4"/>
</dbReference>
<dbReference type="SUPFAM" id="SSF81901">
    <property type="entry name" value="HCP-like"/>
    <property type="match status" value="1"/>
</dbReference>
<dbReference type="EMBL" id="FQNC01000045">
    <property type="protein sequence ID" value="SGY62826.1"/>
    <property type="molecule type" value="Genomic_DNA"/>
</dbReference>
<feature type="region of interest" description="Disordered" evidence="1">
    <location>
        <begin position="298"/>
        <end position="397"/>
    </location>
</feature>
<feature type="compositionally biased region" description="Basic and acidic residues" evidence="1">
    <location>
        <begin position="217"/>
        <end position="228"/>
    </location>
</feature>
<proteinExistence type="predicted"/>
<dbReference type="Proteomes" id="UP000249464">
    <property type="component" value="Unassembled WGS sequence"/>
</dbReference>
<feature type="region of interest" description="Disordered" evidence="1">
    <location>
        <begin position="203"/>
        <end position="236"/>
    </location>
</feature>
<feature type="compositionally biased region" description="Low complexity" evidence="1">
    <location>
        <begin position="692"/>
        <end position="708"/>
    </location>
</feature>
<feature type="region of interest" description="Disordered" evidence="1">
    <location>
        <begin position="1"/>
        <end position="160"/>
    </location>
</feature>
<feature type="region of interest" description="Disordered" evidence="1">
    <location>
        <begin position="952"/>
        <end position="993"/>
    </location>
</feature>
<feature type="compositionally biased region" description="Basic and acidic residues" evidence="1">
    <location>
        <begin position="983"/>
        <end position="993"/>
    </location>
</feature>
<dbReference type="AlphaFoldDB" id="A0A2X0N1X8"/>
<feature type="region of interest" description="Disordered" evidence="1">
    <location>
        <begin position="857"/>
        <end position="876"/>
    </location>
</feature>
<feature type="compositionally biased region" description="Polar residues" evidence="1">
    <location>
        <begin position="574"/>
        <end position="583"/>
    </location>
</feature>
<dbReference type="InterPro" id="IPR006597">
    <property type="entry name" value="Sel1-like"/>
</dbReference>
<dbReference type="PANTHER" id="PTHR43628">
    <property type="entry name" value="ACTIVATOR OF C KINASE PROTEIN 1-RELATED"/>
    <property type="match status" value="1"/>
</dbReference>
<dbReference type="Gene3D" id="1.25.40.10">
    <property type="entry name" value="Tetratricopeptide repeat domain"/>
    <property type="match status" value="1"/>
</dbReference>
<keyword evidence="3" id="KW-1185">Reference proteome</keyword>
<feature type="compositionally biased region" description="Polar residues" evidence="1">
    <location>
        <begin position="19"/>
        <end position="28"/>
    </location>
</feature>
<feature type="compositionally biased region" description="Basic and acidic residues" evidence="1">
    <location>
        <begin position="526"/>
        <end position="540"/>
    </location>
</feature>
<feature type="compositionally biased region" description="Polar residues" evidence="1">
    <location>
        <begin position="338"/>
        <end position="347"/>
    </location>
</feature>
<feature type="compositionally biased region" description="Low complexity" evidence="1">
    <location>
        <begin position="967"/>
        <end position="980"/>
    </location>
</feature>
<dbReference type="STRING" id="796604.A0A2X0N1X8"/>
<organism evidence="2 3">
    <name type="scientific">Microbotryum silenes-dioicae</name>
    <dbReference type="NCBI Taxonomy" id="796604"/>
    <lineage>
        <taxon>Eukaryota</taxon>
        <taxon>Fungi</taxon>
        <taxon>Dikarya</taxon>
        <taxon>Basidiomycota</taxon>
        <taxon>Pucciniomycotina</taxon>
        <taxon>Microbotryomycetes</taxon>
        <taxon>Microbotryales</taxon>
        <taxon>Microbotryaceae</taxon>
        <taxon>Microbotryum</taxon>
    </lineage>
</organism>
<protein>
    <submittedName>
        <fullName evidence="2">BQ5605_C007g04741 protein</fullName>
    </submittedName>
</protein>
<feature type="region of interest" description="Disordered" evidence="1">
    <location>
        <begin position="520"/>
        <end position="817"/>
    </location>
</feature>
<gene>
    <name evidence="2" type="primary">BQ5605_C007g04741</name>
    <name evidence="2" type="ORF">BQ5605_C007G04741</name>
</gene>
<feature type="compositionally biased region" description="Polar residues" evidence="1">
    <location>
        <begin position="672"/>
        <end position="691"/>
    </location>
</feature>
<evidence type="ECO:0000313" key="3">
    <source>
        <dbReference type="Proteomes" id="UP000249464"/>
    </source>
</evidence>
<feature type="region of interest" description="Disordered" evidence="1">
    <location>
        <begin position="886"/>
        <end position="908"/>
    </location>
</feature>
<feature type="compositionally biased region" description="Low complexity" evidence="1">
    <location>
        <begin position="57"/>
        <end position="67"/>
    </location>
</feature>
<feature type="region of interest" description="Disordered" evidence="1">
    <location>
        <begin position="427"/>
        <end position="495"/>
    </location>
</feature>
<dbReference type="InterPro" id="IPR011990">
    <property type="entry name" value="TPR-like_helical_dom_sf"/>
</dbReference>
<feature type="compositionally biased region" description="Basic residues" evidence="1">
    <location>
        <begin position="766"/>
        <end position="780"/>
    </location>
</feature>
<dbReference type="GO" id="GO:0032153">
    <property type="term" value="C:cell division site"/>
    <property type="evidence" value="ECO:0007669"/>
    <property type="project" value="TreeGrafter"/>
</dbReference>
<feature type="compositionally biased region" description="Low complexity" evidence="1">
    <location>
        <begin position="103"/>
        <end position="112"/>
    </location>
</feature>
<feature type="compositionally biased region" description="Polar residues" evidence="1">
    <location>
        <begin position="442"/>
        <end position="461"/>
    </location>
</feature>
<accession>A0A2X0N1X8</accession>
<evidence type="ECO:0000256" key="1">
    <source>
        <dbReference type="SAM" id="MobiDB-lite"/>
    </source>
</evidence>
<dbReference type="PANTHER" id="PTHR43628:SF1">
    <property type="entry name" value="CHITIN SYNTHASE REGULATORY FACTOR 2-RELATED"/>
    <property type="match status" value="1"/>
</dbReference>
<feature type="compositionally biased region" description="Low complexity" evidence="1">
    <location>
        <begin position="129"/>
        <end position="148"/>
    </location>
</feature>
<feature type="compositionally biased region" description="Low complexity" evidence="1">
    <location>
        <begin position="462"/>
        <end position="495"/>
    </location>
</feature>
<dbReference type="InterPro" id="IPR052945">
    <property type="entry name" value="Mitotic_Regulator"/>
</dbReference>
<name>A0A2X0N1X8_9BASI</name>
<sequence>MLGPQSARRLPHAHAQAAQGYSLTTYSNNDDEYDEYIRHDGRYNGPHDPQRSTYSMNATAAAANPTPVQHPRRVRQDTREPTTANARHGPSCSPTSPQEHTPRTSSRPASPSYRDAMPSGSHNREHLGASTSSAPSSSQQATASISLAPQPRSRESSKNAVEHHHIYPHHHLQSNYYGVGTSASELDRLDSTRRLMAQLDPDDAESIAPDRGTWASDWRESEIDRDPNRSSFEVDEAAHRSLGQVYTTRTGAGFPRNSSTSVVTVDGGDPFPYSAYDGMPLYDDSIEPEILASFPIASTADNHRPSPQKLIPPRDGAGAESQHGAHAPSPGPLRIGDNSPSTETFLSDSRALLVSTPTRETSFGPEESSRAIRPDLITVPPHGASPPTLSGSSSPTWSVAVSQTGRVASRTSARNFSRPFVAVAEPTTPNELAVPPLPPQYGRNQVSRSDSSDSIDQLARQSSLGHSSSIGHSTSGHESSMGHGASSQGGHSLSSSWEERRLMGLKGVELAKREMLLKSHSGAMERLQEEERDQSTERRGRYSGSSRESSPESKPHLPIPAASPVMARQLPAISFSTTENSGSMYPERSSSTRHDSPIDQSLHSHQRAFDRDASPTSPSPRTLPIAPSQGQSPSSPHLSPCLNPTGSSAEPRVSLLENPRASPAPPLHLLNSPASSSCHSGLDSQSSSPVEAQSAQMPSPAASPPRQRNVLRKRRPSDASARAKDGITPPPEGTMPSLPQSTALAIEVALREDPFAASEGQSGRWAKFRSSRSHSSKSKIRPSYGPEADTAAEYEREADSASVPHITFEPPSRPTGDLRDLALRAKQLSEQRHALEALSLKPSVAKSAAAGIVQRGDGRDLAPGWVQKKGDWDPEDEMESLAVKSVIRPPGISPKERSVSDQGPQRLYSDASEENGLSVLGSHARPGTAASLYSNYSFYSLPTTMGASVFGGSKPGSIRSPTETEHSPSSPRAPSSMSISHPTFEKAKAGRKVEMTTTPEGEVVPRNEPQTCEDYLILGIHYHENGELPRAAWYFEQSAKQDGGCPAGMLMHALTLRHGWGCQVNTQLGFKYLQAAAESVVEDIDHEKAGDHSLLDTKASKNELVLALHEIGVSFRFGWGVPRDKKMPSLSTQAVAYFTLAADLGDVDAQTDLAFCYANGKGCKKDLRMAAHYYRLAVKQGAESFGLSWIWKAKYD</sequence>
<evidence type="ECO:0000313" key="2">
    <source>
        <dbReference type="EMBL" id="SGY62826.1"/>
    </source>
</evidence>
<feature type="compositionally biased region" description="Low complexity" evidence="1">
    <location>
        <begin position="385"/>
        <end position="397"/>
    </location>
</feature>
<reference evidence="2 3" key="1">
    <citation type="submission" date="2016-11" db="EMBL/GenBank/DDBJ databases">
        <authorList>
            <person name="Jaros S."/>
            <person name="Januszkiewicz K."/>
            <person name="Wedrychowicz H."/>
        </authorList>
    </citation>
    <scope>NUCLEOTIDE SEQUENCE [LARGE SCALE GENOMIC DNA]</scope>
</reference>
<dbReference type="Pfam" id="PF08238">
    <property type="entry name" value="Sel1"/>
    <property type="match status" value="3"/>
</dbReference>